<dbReference type="STRING" id="1429867.A0A0G4NVP2"/>
<name>A0A0G4NVP2_PENC3</name>
<reference evidence="1 2" key="1">
    <citation type="journal article" date="2014" name="Nat. Commun.">
        <title>Multiple recent horizontal transfers of a large genomic region in cheese making fungi.</title>
        <authorList>
            <person name="Cheeseman K."/>
            <person name="Ropars J."/>
            <person name="Renault P."/>
            <person name="Dupont J."/>
            <person name="Gouzy J."/>
            <person name="Branca A."/>
            <person name="Abraham A.L."/>
            <person name="Ceppi M."/>
            <person name="Conseiller E."/>
            <person name="Debuchy R."/>
            <person name="Malagnac F."/>
            <person name="Goarin A."/>
            <person name="Silar P."/>
            <person name="Lacoste S."/>
            <person name="Sallet E."/>
            <person name="Bensimon A."/>
            <person name="Giraud T."/>
            <person name="Brygoo Y."/>
        </authorList>
    </citation>
    <scope>NUCLEOTIDE SEQUENCE [LARGE SCALE GENOMIC DNA]</scope>
    <source>
        <strain evidence="2">FM 013</strain>
    </source>
</reference>
<dbReference type="Proteomes" id="UP000053732">
    <property type="component" value="Unassembled WGS sequence"/>
</dbReference>
<sequence length="78" mass="8880">MGSLGDIALMHAKAYCFAYQFLFPGLEDLALQRLTQLLLKCDIPTDPFFLGLAPTISSVKMARKTHPSLDYWYKQQQI</sequence>
<evidence type="ECO:0000313" key="2">
    <source>
        <dbReference type="Proteomes" id="UP000053732"/>
    </source>
</evidence>
<dbReference type="AlphaFoldDB" id="A0A0G4NVP2"/>
<dbReference type="EMBL" id="HG793134">
    <property type="protein sequence ID" value="CRL18034.1"/>
    <property type="molecule type" value="Genomic_DNA"/>
</dbReference>
<keyword evidence="2" id="KW-1185">Reference proteome</keyword>
<organism evidence="1 2">
    <name type="scientific">Penicillium camemberti (strain FM 013)</name>
    <dbReference type="NCBI Taxonomy" id="1429867"/>
    <lineage>
        <taxon>Eukaryota</taxon>
        <taxon>Fungi</taxon>
        <taxon>Dikarya</taxon>
        <taxon>Ascomycota</taxon>
        <taxon>Pezizomycotina</taxon>
        <taxon>Eurotiomycetes</taxon>
        <taxon>Eurotiomycetidae</taxon>
        <taxon>Eurotiales</taxon>
        <taxon>Aspergillaceae</taxon>
        <taxon>Penicillium</taxon>
    </lineage>
</organism>
<evidence type="ECO:0000313" key="1">
    <source>
        <dbReference type="EMBL" id="CRL18034.1"/>
    </source>
</evidence>
<proteinExistence type="predicted"/>
<gene>
    <name evidence="1" type="ORF">PCAMFM013_S001g000994</name>
</gene>
<protein>
    <submittedName>
        <fullName evidence="1">Str. FM013</fullName>
    </submittedName>
</protein>
<accession>A0A0G4NVP2</accession>